<evidence type="ECO:0000256" key="3">
    <source>
        <dbReference type="ARBA" id="ARBA00008919"/>
    </source>
</evidence>
<keyword evidence="12" id="KW-0325">Glycoprotein</keyword>
<comment type="catalytic activity">
    <reaction evidence="13">
        <text>a beta-D-galactosyl-(1-&gt;4)-N-acetyl-beta-D-glucosaminyl derivative + GDP-beta-L-fucose = a beta-D-galactosyl-(1-&gt;4)-[alpha-L-fucosyl-(1-&gt;3)]-N-acetyl-beta-D-glucosaminyl derivative + GDP + H(+)</text>
        <dbReference type="Rhea" id="RHEA:14257"/>
        <dbReference type="ChEBI" id="CHEBI:15378"/>
        <dbReference type="ChEBI" id="CHEBI:57273"/>
        <dbReference type="ChEBI" id="CHEBI:58189"/>
        <dbReference type="ChEBI" id="CHEBI:133507"/>
        <dbReference type="ChEBI" id="CHEBI:137941"/>
        <dbReference type="EC" id="2.4.1.152"/>
    </reaction>
    <physiologicalReaction direction="left-to-right" evidence="13">
        <dbReference type="Rhea" id="RHEA:14258"/>
    </physiologicalReaction>
</comment>
<evidence type="ECO:0000256" key="10">
    <source>
        <dbReference type="ARBA" id="ARBA00023098"/>
    </source>
</evidence>
<keyword evidence="9 19" id="KW-0333">Golgi apparatus</keyword>
<dbReference type="InterPro" id="IPR031481">
    <property type="entry name" value="Glyco_tran_10_N"/>
</dbReference>
<evidence type="ECO:0000313" key="23">
    <source>
        <dbReference type="Proteomes" id="UP000694910"/>
    </source>
</evidence>
<evidence type="ECO:0000256" key="13">
    <source>
        <dbReference type="ARBA" id="ARBA00029329"/>
    </source>
</evidence>
<organism evidence="23 24">
    <name type="scientific">Ceratotherium simum simum</name>
    <name type="common">Southern white rhinoceros</name>
    <dbReference type="NCBI Taxonomy" id="73337"/>
    <lineage>
        <taxon>Eukaryota</taxon>
        <taxon>Metazoa</taxon>
        <taxon>Chordata</taxon>
        <taxon>Craniata</taxon>
        <taxon>Vertebrata</taxon>
        <taxon>Euteleostomi</taxon>
        <taxon>Mammalia</taxon>
        <taxon>Eutheria</taxon>
        <taxon>Laurasiatheria</taxon>
        <taxon>Perissodactyla</taxon>
        <taxon>Rhinocerotidae</taxon>
        <taxon>Ceratotherium</taxon>
    </lineage>
</organism>
<dbReference type="RefSeq" id="XP_014651424.1">
    <property type="nucleotide sequence ID" value="XM_014795938.1"/>
</dbReference>
<keyword evidence="4 19" id="KW-0328">Glycosyltransferase</keyword>
<evidence type="ECO:0000256" key="5">
    <source>
        <dbReference type="ARBA" id="ARBA00022679"/>
    </source>
</evidence>
<comment type="catalytic activity">
    <reaction evidence="15">
        <text>a beta-D-galactosyl-(1-&gt;3)-N-acetyl-beta-D-glucosaminyl derivative + GDP-beta-L-fucose = a beta-D-galactosyl-(1-&gt;3)-[alpha-L-fucosyl-(1-&gt;4)]-N-acetyl-beta-D-glucosaminyl derivative + GDP + H(+)</text>
        <dbReference type="Rhea" id="RHEA:23628"/>
        <dbReference type="ChEBI" id="CHEBI:15378"/>
        <dbReference type="ChEBI" id="CHEBI:57273"/>
        <dbReference type="ChEBI" id="CHEBI:58189"/>
        <dbReference type="ChEBI" id="CHEBI:133506"/>
        <dbReference type="ChEBI" id="CHEBI:140304"/>
        <dbReference type="EC" id="2.4.1.65"/>
    </reaction>
    <physiologicalReaction direction="left-to-right" evidence="15">
        <dbReference type="Rhea" id="RHEA:23629"/>
    </physiologicalReaction>
</comment>
<feature type="domain" description="Fucosyltransferase C-terminal" evidence="21">
    <location>
        <begin position="468"/>
        <end position="640"/>
    </location>
</feature>
<evidence type="ECO:0000256" key="9">
    <source>
        <dbReference type="ARBA" id="ARBA00023034"/>
    </source>
</evidence>
<comment type="catalytic activity">
    <reaction evidence="18">
        <text>beta-D-galactosyl-(1-&gt;4)-N-acetyl-D-glucosamine + GDP-beta-L-fucose = beta-D-galactosyl-(1-&gt;4)-[alpha-L-fucosyl-(1-&gt;3)]-N-acetyl-D-glucosamine + GDP + H(+)</text>
        <dbReference type="Rhea" id="RHEA:62824"/>
        <dbReference type="ChEBI" id="CHEBI:15378"/>
        <dbReference type="ChEBI" id="CHEBI:57273"/>
        <dbReference type="ChEBI" id="CHEBI:58189"/>
        <dbReference type="ChEBI" id="CHEBI:60152"/>
        <dbReference type="ChEBI" id="CHEBI:62287"/>
    </reaction>
    <physiologicalReaction direction="left-to-right" evidence="18">
        <dbReference type="Rhea" id="RHEA:62825"/>
    </physiologicalReaction>
</comment>
<evidence type="ECO:0000256" key="18">
    <source>
        <dbReference type="ARBA" id="ARBA00036928"/>
    </source>
</evidence>
<keyword evidence="11" id="KW-0472">Membrane</keyword>
<evidence type="ECO:0000259" key="22">
    <source>
        <dbReference type="Pfam" id="PF17039"/>
    </source>
</evidence>
<evidence type="ECO:0000256" key="16">
    <source>
        <dbReference type="ARBA" id="ARBA00036468"/>
    </source>
</evidence>
<proteinExistence type="inferred from homology"/>
<dbReference type="EC" id="2.4.1.-" evidence="19"/>
<dbReference type="PANTHER" id="PTHR11929">
    <property type="entry name" value="ALPHA- 1,3 -FUCOSYLTRANSFERASE"/>
    <property type="match status" value="1"/>
</dbReference>
<dbReference type="InterPro" id="IPR001503">
    <property type="entry name" value="Glyco_trans_10"/>
</dbReference>
<feature type="domain" description="Fucosyltransferase N-terminal" evidence="22">
    <location>
        <begin position="344"/>
        <end position="451"/>
    </location>
</feature>
<comment type="catalytic activity">
    <reaction evidence="16">
        <text>an alpha-Neu5Ac-(2-&gt;3)-beta-D-Gal-(1-&gt;3)-D-GlcNAc derivative + GDP-beta-L-fucose = an alpha-Neu5Ac-(2-&gt;3)-beta-D-Gal-(1-&gt;3)-[alpha-L-Fuc-(1-&gt;4)]-beta-D-GlcNAc derivative + GDP + H(+)</text>
        <dbReference type="Rhea" id="RHEA:62904"/>
        <dbReference type="ChEBI" id="CHEBI:15378"/>
        <dbReference type="ChEBI" id="CHEBI:57273"/>
        <dbReference type="ChEBI" id="CHEBI:58189"/>
        <dbReference type="ChEBI" id="CHEBI:146021"/>
        <dbReference type="ChEBI" id="CHEBI:146022"/>
    </reaction>
    <physiologicalReaction direction="left-to-right" evidence="16">
        <dbReference type="Rhea" id="RHEA:62905"/>
    </physiologicalReaction>
</comment>
<dbReference type="Proteomes" id="UP000694910">
    <property type="component" value="Unplaced"/>
</dbReference>
<evidence type="ECO:0000256" key="11">
    <source>
        <dbReference type="ARBA" id="ARBA00023136"/>
    </source>
</evidence>
<evidence type="ECO:0000256" key="8">
    <source>
        <dbReference type="ARBA" id="ARBA00022989"/>
    </source>
</evidence>
<name>A0ABM1DHZ3_CERSS</name>
<evidence type="ECO:0000256" key="1">
    <source>
        <dbReference type="ARBA" id="ARBA00004447"/>
    </source>
</evidence>
<sequence length="642" mass="71493">MALGPAGAPSDGAVEGINPRGTHAPAVEKWATGEGTVPVLGGGGDMDPPWWRHANEGARGFIRLLRPHFLSPQRSHGTPIANFSFSAAGAQPGPGVTRGQGSVTDRRATIPEASPVIQPPAALGGRGMETLWGSAAPAPARTTPMTWGRVARAPGDHRHLGVLRRSCVGGSPVDSAQLATRGRVDLNQRAQTQGEGAAPEAALLLQSRPLRSCQAEASWNLPDLALCTSWESSWASVLHLPGSFALPLSPGLCSGCSLRQEHPFPRLLLYLLLSPLDALGRAKMQCSWRHHLLGLLVQILLALCFFSYLHVSQDKPIWPPKSRATSSQGNPCQATPEPPARPPLLLLLWTWPFNIPVALSRCSELWPGTPDCQLTVNRSAYPRADAVLVHHREISSRPRARLPPSPRPPGQRWVWFNMEPPDHCLNLKALDGYFNLTISYRRDSDIFVPYGWLEPWPGQPEDPPVNLSAKTELVAWVVSNWRTESARVRYYEMLREHLKVDVFGRSHTPLPKGQMMERLARYKFYLAFENSLHPDYITEKLWKNALLARAVPVVLGPSRSNYEQFLPADAFIHVDDFQSPRELAQYLLALDRDPARYLSYFRWRETLRPRSFSWALMFCRACWRLQQEAGYRTVPSIASWFT</sequence>
<accession>A0ABM1DHZ3</accession>
<evidence type="ECO:0000256" key="15">
    <source>
        <dbReference type="ARBA" id="ARBA00036273"/>
    </source>
</evidence>
<dbReference type="GeneID" id="101396502"/>
<evidence type="ECO:0000256" key="2">
    <source>
        <dbReference type="ARBA" id="ARBA00004922"/>
    </source>
</evidence>
<evidence type="ECO:0000256" key="20">
    <source>
        <dbReference type="SAM" id="MobiDB-lite"/>
    </source>
</evidence>
<keyword evidence="6 19" id="KW-0812">Transmembrane</keyword>
<reference evidence="24" key="1">
    <citation type="submission" date="2025-08" db="UniProtKB">
        <authorList>
            <consortium name="RefSeq"/>
        </authorList>
    </citation>
    <scope>IDENTIFICATION</scope>
</reference>
<dbReference type="InterPro" id="IPR038577">
    <property type="entry name" value="GT10-like_C_sf"/>
</dbReference>
<evidence type="ECO:0000256" key="12">
    <source>
        <dbReference type="ARBA" id="ARBA00023180"/>
    </source>
</evidence>
<comment type="subcellular location">
    <subcellularLocation>
        <location evidence="1 19">Golgi apparatus</location>
        <location evidence="1 19">Golgi stack membrane</location>
        <topology evidence="1 19">Single-pass type II membrane protein</topology>
    </subcellularLocation>
</comment>
<keyword evidence="8" id="KW-1133">Transmembrane helix</keyword>
<comment type="similarity">
    <text evidence="3 19">Belongs to the glycosyltransferase 10 family.</text>
</comment>
<dbReference type="PANTHER" id="PTHR11929:SF11">
    <property type="entry name" value="4-GALACTOSYL-N-ACETYLGLUCOSAMINIDE 3-ALPHA-L-FUCOSYLTRANSFERASE FUT5"/>
    <property type="match status" value="1"/>
</dbReference>
<keyword evidence="5 19" id="KW-0808">Transferase</keyword>
<evidence type="ECO:0000256" key="19">
    <source>
        <dbReference type="RuleBase" id="RU003832"/>
    </source>
</evidence>
<evidence type="ECO:0000256" key="4">
    <source>
        <dbReference type="ARBA" id="ARBA00022676"/>
    </source>
</evidence>
<evidence type="ECO:0000256" key="14">
    <source>
        <dbReference type="ARBA" id="ARBA00036052"/>
    </source>
</evidence>
<keyword evidence="23" id="KW-1185">Reference proteome</keyword>
<evidence type="ECO:0000256" key="17">
    <source>
        <dbReference type="ARBA" id="ARBA00036481"/>
    </source>
</evidence>
<dbReference type="SUPFAM" id="SSF53756">
    <property type="entry name" value="UDP-Glycosyltransferase/glycogen phosphorylase"/>
    <property type="match status" value="1"/>
</dbReference>
<protein>
    <recommendedName>
        <fullName evidence="19">Fucosyltransferase</fullName>
        <ecNumber evidence="19">2.4.1.-</ecNumber>
    </recommendedName>
</protein>
<comment type="pathway">
    <text evidence="2">Protein modification; protein glycosylation.</text>
</comment>
<dbReference type="Gene3D" id="3.40.50.11660">
    <property type="entry name" value="Glycosyl transferase family 10, C-terminal domain"/>
    <property type="match status" value="1"/>
</dbReference>
<keyword evidence="10" id="KW-0443">Lipid metabolism</keyword>
<evidence type="ECO:0000259" key="21">
    <source>
        <dbReference type="Pfam" id="PF00852"/>
    </source>
</evidence>
<keyword evidence="7" id="KW-0735">Signal-anchor</keyword>
<evidence type="ECO:0000256" key="7">
    <source>
        <dbReference type="ARBA" id="ARBA00022968"/>
    </source>
</evidence>
<feature type="region of interest" description="Disordered" evidence="20">
    <location>
        <begin position="1"/>
        <end position="34"/>
    </location>
</feature>
<evidence type="ECO:0000256" key="6">
    <source>
        <dbReference type="ARBA" id="ARBA00022692"/>
    </source>
</evidence>
<dbReference type="InterPro" id="IPR055270">
    <property type="entry name" value="Glyco_tran_10_C"/>
</dbReference>
<comment type="catalytic activity">
    <reaction evidence="14">
        <text>an alpha-Neu5Ac-(2-&gt;3)-beta-D-Gal-(1-&gt;4)-beta-D-GlcNAc-(1-&gt;3)-beta-D-Gal-(1-&gt;4)-[alpha-L-Fuc-(1-&gt;3)]-beta-D-GlcNAc derivative + GDP-beta-L-fucose = an alpha-Neu5Ac-(2-&gt;3)-beta-D-Gal-(1-&gt;4)-[alpha-L-Fuc-(1-&gt;3)]-beta-D-GlcNAc-(1-&gt;3)-beta-D-Gal-(1-&gt;4)-[alpha-L-Fuc-(1-&gt;3)]-beta-D-GlcNAc derivative + GDP + H(+)</text>
        <dbReference type="Rhea" id="RHEA:52864"/>
        <dbReference type="ChEBI" id="CHEBI:15378"/>
        <dbReference type="ChEBI" id="CHEBI:57273"/>
        <dbReference type="ChEBI" id="CHEBI:58189"/>
        <dbReference type="ChEBI" id="CHEBI:145342"/>
        <dbReference type="ChEBI" id="CHEBI:145343"/>
    </reaction>
    <physiologicalReaction direction="left-to-right" evidence="14">
        <dbReference type="Rhea" id="RHEA:52865"/>
    </physiologicalReaction>
</comment>
<dbReference type="Pfam" id="PF17039">
    <property type="entry name" value="Glyco_tran_10_N"/>
    <property type="match status" value="1"/>
</dbReference>
<evidence type="ECO:0000313" key="24">
    <source>
        <dbReference type="RefSeq" id="XP_014651424.1"/>
    </source>
</evidence>
<dbReference type="Pfam" id="PF00852">
    <property type="entry name" value="Glyco_transf_10"/>
    <property type="match status" value="1"/>
</dbReference>
<comment type="catalytic activity">
    <reaction evidence="17">
        <text>an N-acetyl-alpha-neuraminyl-(2-&gt;3)-beta-D-galactosyl-(1-&gt;4)-N-acetyl-beta-D-glucosaminyl derivative + GDP-beta-L-fucose = an alpha-Neu5Ac-(2-&gt;3)-beta-D-Gal-(1-&gt;4)-[alpha-L-Fuc-(1-&gt;3)]-beta-D-GlcNAc derivative + GDP + H(+)</text>
        <dbReference type="Rhea" id="RHEA:56076"/>
        <dbReference type="ChEBI" id="CHEBI:15378"/>
        <dbReference type="ChEBI" id="CHEBI:57273"/>
        <dbReference type="ChEBI" id="CHEBI:58189"/>
        <dbReference type="ChEBI" id="CHEBI:136545"/>
        <dbReference type="ChEBI" id="CHEBI:139509"/>
    </reaction>
    <physiologicalReaction direction="left-to-right" evidence="17">
        <dbReference type="Rhea" id="RHEA:56077"/>
    </physiologicalReaction>
</comment>
<gene>
    <name evidence="24" type="primary">LOC101396502</name>
</gene>